<protein>
    <recommendedName>
        <fullName evidence="4">DUF3828 domain-containing protein</fullName>
    </recommendedName>
</protein>
<evidence type="ECO:0000313" key="2">
    <source>
        <dbReference type="EMBL" id="KFL31900.1"/>
    </source>
</evidence>
<dbReference type="RefSeq" id="WP_035080402.1">
    <property type="nucleotide sequence ID" value="NZ_JQGC01000004.1"/>
</dbReference>
<proteinExistence type="predicted"/>
<reference evidence="2 3" key="1">
    <citation type="submission" date="2014-08" db="EMBL/GenBank/DDBJ databases">
        <authorList>
            <person name="Hassan Y.I."/>
            <person name="Lepp D."/>
            <person name="Zhou T."/>
        </authorList>
    </citation>
    <scope>NUCLEOTIDE SEQUENCE [LARGE SCALE GENOMIC DNA]</scope>
    <source>
        <strain evidence="2 3">IFO13584</strain>
    </source>
</reference>
<dbReference type="EMBL" id="JQGC01000004">
    <property type="protein sequence ID" value="KFL31900.1"/>
    <property type="molecule type" value="Genomic_DNA"/>
</dbReference>
<evidence type="ECO:0000256" key="1">
    <source>
        <dbReference type="SAM" id="SignalP"/>
    </source>
</evidence>
<dbReference type="AlphaFoldDB" id="A0A087M4U7"/>
<keyword evidence="1" id="KW-0732">Signal</keyword>
<evidence type="ECO:0000313" key="3">
    <source>
        <dbReference type="Proteomes" id="UP000028981"/>
    </source>
</evidence>
<comment type="caution">
    <text evidence="2">The sequence shown here is derived from an EMBL/GenBank/DDBJ whole genome shotgun (WGS) entry which is preliminary data.</text>
</comment>
<dbReference type="STRING" id="46914.JP75_05715"/>
<feature type="chain" id="PRO_5001826009" description="DUF3828 domain-containing protein" evidence="1">
    <location>
        <begin position="20"/>
        <end position="160"/>
    </location>
</feature>
<name>A0A087M4U7_9HYPH</name>
<accession>A0A087M4U7</accession>
<dbReference type="OrthoDB" id="8083615at2"/>
<dbReference type="Proteomes" id="UP000028981">
    <property type="component" value="Unassembled WGS sequence"/>
</dbReference>
<feature type="signal peptide" evidence="1">
    <location>
        <begin position="1"/>
        <end position="19"/>
    </location>
</feature>
<organism evidence="2 3">
    <name type="scientific">Devosia riboflavina</name>
    <dbReference type="NCBI Taxonomy" id="46914"/>
    <lineage>
        <taxon>Bacteria</taxon>
        <taxon>Pseudomonadati</taxon>
        <taxon>Pseudomonadota</taxon>
        <taxon>Alphaproteobacteria</taxon>
        <taxon>Hyphomicrobiales</taxon>
        <taxon>Devosiaceae</taxon>
        <taxon>Devosia</taxon>
    </lineage>
</organism>
<evidence type="ECO:0008006" key="4">
    <source>
        <dbReference type="Google" id="ProtNLM"/>
    </source>
</evidence>
<keyword evidence="3" id="KW-1185">Reference proteome</keyword>
<gene>
    <name evidence="2" type="ORF">JP75_05715</name>
</gene>
<sequence length="160" mass="17289">MRTLPLTLFLCLAATPALAAGQPSPKQLGELFCKASLSDDMGLVESNLTPFLTLAIAEAEAKNAQIQAKAPDEKPPLGDGLPWRSWPDFADGCIIGTAYRTADRVFVDINYSFSESPDANYTDQLVLMPSVEDQNLWQIDDVIFATGMTMRSSLASAFGP</sequence>